<dbReference type="EMBL" id="JASCZI010181643">
    <property type="protein sequence ID" value="MED6185087.1"/>
    <property type="molecule type" value="Genomic_DNA"/>
</dbReference>
<evidence type="ECO:0000313" key="2">
    <source>
        <dbReference type="Proteomes" id="UP001341840"/>
    </source>
</evidence>
<name>A0ABU6WH52_9FABA</name>
<comment type="caution">
    <text evidence="1">The sequence shown here is derived from an EMBL/GenBank/DDBJ whole genome shotgun (WGS) entry which is preliminary data.</text>
</comment>
<organism evidence="1 2">
    <name type="scientific">Stylosanthes scabra</name>
    <dbReference type="NCBI Taxonomy" id="79078"/>
    <lineage>
        <taxon>Eukaryota</taxon>
        <taxon>Viridiplantae</taxon>
        <taxon>Streptophyta</taxon>
        <taxon>Embryophyta</taxon>
        <taxon>Tracheophyta</taxon>
        <taxon>Spermatophyta</taxon>
        <taxon>Magnoliopsida</taxon>
        <taxon>eudicotyledons</taxon>
        <taxon>Gunneridae</taxon>
        <taxon>Pentapetalae</taxon>
        <taxon>rosids</taxon>
        <taxon>fabids</taxon>
        <taxon>Fabales</taxon>
        <taxon>Fabaceae</taxon>
        <taxon>Papilionoideae</taxon>
        <taxon>50 kb inversion clade</taxon>
        <taxon>dalbergioids sensu lato</taxon>
        <taxon>Dalbergieae</taxon>
        <taxon>Pterocarpus clade</taxon>
        <taxon>Stylosanthes</taxon>
    </lineage>
</organism>
<gene>
    <name evidence="1" type="ORF">PIB30_053638</name>
</gene>
<reference evidence="1 2" key="1">
    <citation type="journal article" date="2023" name="Plants (Basel)">
        <title>Bridging the Gap: Combining Genomics and Transcriptomics Approaches to Understand Stylosanthes scabra, an Orphan Legume from the Brazilian Caatinga.</title>
        <authorList>
            <person name="Ferreira-Neto J.R.C."/>
            <person name="da Silva M.D."/>
            <person name="Binneck E."/>
            <person name="de Melo N.F."/>
            <person name="da Silva R.H."/>
            <person name="de Melo A.L.T.M."/>
            <person name="Pandolfi V."/>
            <person name="Bustamante F.O."/>
            <person name="Brasileiro-Vidal A.C."/>
            <person name="Benko-Iseppon A.M."/>
        </authorList>
    </citation>
    <scope>NUCLEOTIDE SEQUENCE [LARGE SCALE GENOMIC DNA]</scope>
    <source>
        <tissue evidence="1">Leaves</tissue>
    </source>
</reference>
<proteinExistence type="predicted"/>
<accession>A0ABU6WH52</accession>
<protein>
    <recommendedName>
        <fullName evidence="3">DNA methylase N-4/N-6 domain-containing protein</fullName>
    </recommendedName>
</protein>
<evidence type="ECO:0000313" key="1">
    <source>
        <dbReference type="EMBL" id="MED6185087.1"/>
    </source>
</evidence>
<sequence>MNLDDTDFALVAYVFAPKKSSDDELFVRTNKFHGTRSNLKSLIPKGWVLDLVATMLTLEGSQIHWYLLATFSQFILEGSTTVETLRRYYKNEYMSTWEIWTKGCKRNIFSNSNSFHIIIFKLFKFFWEGSMLMADPFSGSGDLFGTRHKRIELDSSTEAQRMVWRRERRDDRW</sequence>
<keyword evidence="2" id="KW-1185">Reference proteome</keyword>
<evidence type="ECO:0008006" key="3">
    <source>
        <dbReference type="Google" id="ProtNLM"/>
    </source>
</evidence>
<dbReference type="Proteomes" id="UP001341840">
    <property type="component" value="Unassembled WGS sequence"/>
</dbReference>